<proteinExistence type="predicted"/>
<gene>
    <name evidence="2" type="ORF">JCGZ_09979</name>
</gene>
<dbReference type="Proteomes" id="UP000027138">
    <property type="component" value="Unassembled WGS sequence"/>
</dbReference>
<protein>
    <submittedName>
        <fullName evidence="2">Uncharacterized protein</fullName>
    </submittedName>
</protein>
<keyword evidence="3" id="KW-1185">Reference proteome</keyword>
<dbReference type="EMBL" id="KK914457">
    <property type="protein sequence ID" value="KDP36013.1"/>
    <property type="molecule type" value="Genomic_DNA"/>
</dbReference>
<evidence type="ECO:0000313" key="3">
    <source>
        <dbReference type="Proteomes" id="UP000027138"/>
    </source>
</evidence>
<evidence type="ECO:0000256" key="1">
    <source>
        <dbReference type="SAM" id="MobiDB-lite"/>
    </source>
</evidence>
<dbReference type="OrthoDB" id="1674198at2759"/>
<name>A0A067KLW4_JATCU</name>
<reference evidence="2 3" key="1">
    <citation type="journal article" date="2014" name="PLoS ONE">
        <title>Global Analysis of Gene Expression Profiles in Physic Nut (Jatropha curcas L.) Seedlings Exposed to Salt Stress.</title>
        <authorList>
            <person name="Zhang L."/>
            <person name="Zhang C."/>
            <person name="Wu P."/>
            <person name="Chen Y."/>
            <person name="Li M."/>
            <person name="Jiang H."/>
            <person name="Wu G."/>
        </authorList>
    </citation>
    <scope>NUCLEOTIDE SEQUENCE [LARGE SCALE GENOMIC DNA]</scope>
    <source>
        <strain evidence="3">cv. GZQX0401</strain>
        <tissue evidence="2">Young leaves</tissue>
    </source>
</reference>
<feature type="region of interest" description="Disordered" evidence="1">
    <location>
        <begin position="22"/>
        <end position="45"/>
    </location>
</feature>
<organism evidence="2 3">
    <name type="scientific">Jatropha curcas</name>
    <name type="common">Barbados nut</name>
    <dbReference type="NCBI Taxonomy" id="180498"/>
    <lineage>
        <taxon>Eukaryota</taxon>
        <taxon>Viridiplantae</taxon>
        <taxon>Streptophyta</taxon>
        <taxon>Embryophyta</taxon>
        <taxon>Tracheophyta</taxon>
        <taxon>Spermatophyta</taxon>
        <taxon>Magnoliopsida</taxon>
        <taxon>eudicotyledons</taxon>
        <taxon>Gunneridae</taxon>
        <taxon>Pentapetalae</taxon>
        <taxon>rosids</taxon>
        <taxon>fabids</taxon>
        <taxon>Malpighiales</taxon>
        <taxon>Euphorbiaceae</taxon>
        <taxon>Crotonoideae</taxon>
        <taxon>Jatropheae</taxon>
        <taxon>Jatropha</taxon>
    </lineage>
</organism>
<dbReference type="AlphaFoldDB" id="A0A067KLW4"/>
<accession>A0A067KLW4</accession>
<sequence>MSQISEIASAYTPAMEGLGALPDIPTFDGEPVPMSQNPLTPRTRPLQLLPLPGLEFPVRYEMSQMRGFRSEVWSYEYCIYPGGPSGAPPIETRRIPRYLAHCHHTYANGEDPKYWQSFLNDRELSDVPAQRYQEICQQFGFARSYIGRLYSERHELK</sequence>
<evidence type="ECO:0000313" key="2">
    <source>
        <dbReference type="EMBL" id="KDP36013.1"/>
    </source>
</evidence>